<organism evidence="6 7">
    <name type="scientific">Roseateles albus</name>
    <dbReference type="NCBI Taxonomy" id="2987525"/>
    <lineage>
        <taxon>Bacteria</taxon>
        <taxon>Pseudomonadati</taxon>
        <taxon>Pseudomonadota</taxon>
        <taxon>Betaproteobacteria</taxon>
        <taxon>Burkholderiales</taxon>
        <taxon>Sphaerotilaceae</taxon>
        <taxon>Roseateles</taxon>
    </lineage>
</organism>
<evidence type="ECO:0000313" key="6">
    <source>
        <dbReference type="EMBL" id="MDC8773067.1"/>
    </source>
</evidence>
<evidence type="ECO:0000313" key="7">
    <source>
        <dbReference type="Proteomes" id="UP001221189"/>
    </source>
</evidence>
<name>A0ABT5KGL6_9BURK</name>
<gene>
    <name evidence="6" type="ORF">PRZ03_15880</name>
</gene>
<dbReference type="EMBL" id="JAQQXT010000010">
    <property type="protein sequence ID" value="MDC8773067.1"/>
    <property type="molecule type" value="Genomic_DNA"/>
</dbReference>
<dbReference type="InterPro" id="IPR016035">
    <property type="entry name" value="Acyl_Trfase/lysoPLipase"/>
</dbReference>
<evidence type="ECO:0000256" key="4">
    <source>
        <dbReference type="PROSITE-ProRule" id="PRU01161"/>
    </source>
</evidence>
<dbReference type="Proteomes" id="UP001221189">
    <property type="component" value="Unassembled WGS sequence"/>
</dbReference>
<sequence length="358" mass="39090">MTPPRNAAVKKSARPPAILSRPINLALQGGGSHGAFTWGVLDALLEDGRLQFEAISATSAGSLNAVALADGLRRGGVDGARQALTELWRAVADAGRISHLQPPWLDAFMQGVQHSAKLEWSPPHLWATAMLQMFSPYQLNPLNLNPLRQIVQAQVDFEALQQASPIKLFLSATNVETGKIRVFSGAEISLDAVLASACLPTLFQAVEIGGEHFWDGGYMGNPAIFPLIYESVAADVLIVHVNPILRRGVPRSSAEIANRVNEISFNSSLMREMRAIAFVTSLIDRGKLKPEDARRMRIHSIRCDELMASQAVESKIDTAWPFLTELRDAGRQQALAWLDEQGAKVGVESSVDIRQEFL</sequence>
<feature type="domain" description="PNPLA" evidence="5">
    <location>
        <begin position="25"/>
        <end position="228"/>
    </location>
</feature>
<dbReference type="InterPro" id="IPR050301">
    <property type="entry name" value="NTE"/>
</dbReference>
<feature type="active site" description="Nucleophile" evidence="4">
    <location>
        <position position="59"/>
    </location>
</feature>
<feature type="short sequence motif" description="DGA/G" evidence="4">
    <location>
        <begin position="215"/>
        <end position="217"/>
    </location>
</feature>
<accession>A0ABT5KGL6</accession>
<proteinExistence type="predicted"/>
<comment type="caution">
    <text evidence="6">The sequence shown here is derived from an EMBL/GenBank/DDBJ whole genome shotgun (WGS) entry which is preliminary data.</text>
</comment>
<reference evidence="6 7" key="1">
    <citation type="submission" date="2022-10" db="EMBL/GenBank/DDBJ databases">
        <title>Paucibacter sp. hw1 Genome sequencing.</title>
        <authorList>
            <person name="Park S."/>
        </authorList>
    </citation>
    <scope>NUCLEOTIDE SEQUENCE [LARGE SCALE GENOMIC DNA]</scope>
    <source>
        <strain evidence="7">hw1</strain>
    </source>
</reference>
<evidence type="ECO:0000259" key="5">
    <source>
        <dbReference type="PROSITE" id="PS51635"/>
    </source>
</evidence>
<keyword evidence="7" id="KW-1185">Reference proteome</keyword>
<evidence type="ECO:0000256" key="1">
    <source>
        <dbReference type="ARBA" id="ARBA00022801"/>
    </source>
</evidence>
<dbReference type="RefSeq" id="WP_273601248.1">
    <property type="nucleotide sequence ID" value="NZ_JAQQXT010000010.1"/>
</dbReference>
<protein>
    <submittedName>
        <fullName evidence="6">Patatin-like phospholipase family protein</fullName>
    </submittedName>
</protein>
<dbReference type="PANTHER" id="PTHR14226:SF78">
    <property type="entry name" value="SLR0060 PROTEIN"/>
    <property type="match status" value="1"/>
</dbReference>
<dbReference type="InterPro" id="IPR002641">
    <property type="entry name" value="PNPLA_dom"/>
</dbReference>
<comment type="caution">
    <text evidence="4">Lacks conserved residue(s) required for the propagation of feature annotation.</text>
</comment>
<dbReference type="Pfam" id="PF01734">
    <property type="entry name" value="Patatin"/>
    <property type="match status" value="1"/>
</dbReference>
<keyword evidence="3 4" id="KW-0443">Lipid metabolism</keyword>
<dbReference type="PANTHER" id="PTHR14226">
    <property type="entry name" value="NEUROPATHY TARGET ESTERASE/SWISS CHEESE D.MELANOGASTER"/>
    <property type="match status" value="1"/>
</dbReference>
<keyword evidence="1 4" id="KW-0378">Hydrolase</keyword>
<dbReference type="Gene3D" id="3.40.1090.10">
    <property type="entry name" value="Cytosolic phospholipase A2 catalytic domain"/>
    <property type="match status" value="2"/>
</dbReference>
<keyword evidence="2 4" id="KW-0442">Lipid degradation</keyword>
<dbReference type="SUPFAM" id="SSF52151">
    <property type="entry name" value="FabD/lysophospholipase-like"/>
    <property type="match status" value="1"/>
</dbReference>
<feature type="short sequence motif" description="GXGXXG" evidence="4">
    <location>
        <begin position="29"/>
        <end position="34"/>
    </location>
</feature>
<evidence type="ECO:0000256" key="2">
    <source>
        <dbReference type="ARBA" id="ARBA00022963"/>
    </source>
</evidence>
<dbReference type="PROSITE" id="PS51635">
    <property type="entry name" value="PNPLA"/>
    <property type="match status" value="1"/>
</dbReference>
<evidence type="ECO:0000256" key="3">
    <source>
        <dbReference type="ARBA" id="ARBA00023098"/>
    </source>
</evidence>
<feature type="active site" description="Proton acceptor" evidence="4">
    <location>
        <position position="215"/>
    </location>
</feature>